<feature type="transmembrane region" description="Helical" evidence="1">
    <location>
        <begin position="12"/>
        <end position="34"/>
    </location>
</feature>
<keyword evidence="1" id="KW-1133">Transmembrane helix</keyword>
<protein>
    <submittedName>
        <fullName evidence="2">Uncharacterized protein</fullName>
    </submittedName>
</protein>
<accession>A0A316UEN7</accession>
<gene>
    <name evidence="2" type="ORF">BCV69DRAFT_117106</name>
</gene>
<dbReference type="Proteomes" id="UP000245942">
    <property type="component" value="Unassembled WGS sequence"/>
</dbReference>
<evidence type="ECO:0000313" key="3">
    <source>
        <dbReference type="Proteomes" id="UP000245942"/>
    </source>
</evidence>
<dbReference type="EMBL" id="KZ819322">
    <property type="protein sequence ID" value="PWN23364.1"/>
    <property type="molecule type" value="Genomic_DNA"/>
</dbReference>
<proteinExistence type="predicted"/>
<keyword evidence="1" id="KW-0472">Membrane</keyword>
<reference evidence="2 3" key="1">
    <citation type="journal article" date="2018" name="Mol. Biol. Evol.">
        <title>Broad Genomic Sampling Reveals a Smut Pathogenic Ancestry of the Fungal Clade Ustilaginomycotina.</title>
        <authorList>
            <person name="Kijpornyongpan T."/>
            <person name="Mondo S.J."/>
            <person name="Barry K."/>
            <person name="Sandor L."/>
            <person name="Lee J."/>
            <person name="Lipzen A."/>
            <person name="Pangilinan J."/>
            <person name="LaButti K."/>
            <person name="Hainaut M."/>
            <person name="Henrissat B."/>
            <person name="Grigoriev I.V."/>
            <person name="Spatafora J.W."/>
            <person name="Aime M.C."/>
        </authorList>
    </citation>
    <scope>NUCLEOTIDE SEQUENCE [LARGE SCALE GENOMIC DNA]</scope>
    <source>
        <strain evidence="2 3">MCA 4718</strain>
    </source>
</reference>
<evidence type="ECO:0000256" key="1">
    <source>
        <dbReference type="SAM" id="Phobius"/>
    </source>
</evidence>
<name>A0A316UEN7_9BASI</name>
<keyword evidence="3" id="KW-1185">Reference proteome</keyword>
<dbReference type="GeneID" id="37010863"/>
<dbReference type="AlphaFoldDB" id="A0A316UEN7"/>
<organism evidence="2 3">
    <name type="scientific">Pseudomicrostroma glucosiphilum</name>
    <dbReference type="NCBI Taxonomy" id="1684307"/>
    <lineage>
        <taxon>Eukaryota</taxon>
        <taxon>Fungi</taxon>
        <taxon>Dikarya</taxon>
        <taxon>Basidiomycota</taxon>
        <taxon>Ustilaginomycotina</taxon>
        <taxon>Exobasidiomycetes</taxon>
        <taxon>Microstromatales</taxon>
        <taxon>Microstromatales incertae sedis</taxon>
        <taxon>Pseudomicrostroma</taxon>
    </lineage>
</organism>
<keyword evidence="1" id="KW-0812">Transmembrane</keyword>
<dbReference type="RefSeq" id="XP_025350524.1">
    <property type="nucleotide sequence ID" value="XM_025489129.1"/>
</dbReference>
<evidence type="ECO:0000313" key="2">
    <source>
        <dbReference type="EMBL" id="PWN23364.1"/>
    </source>
</evidence>
<sequence>MIVTSFEGRVTRGMAAMAVVFFANWVTVMIINFYSWNYRLSVDFTINGRALGLLKIQIGCLLRPAKEGDCTRREERQRGQRMAACQRDHDADVTVLSLLRRRNIVIPVVSWPTRPTLTTDSIMVSLILVFVPRLLPLSAHKRANDDTPLSRRSSYRDHHLVWRNGPYQAHIKLRALI</sequence>